<evidence type="ECO:0000256" key="3">
    <source>
        <dbReference type="ARBA" id="ARBA00023172"/>
    </source>
</evidence>
<reference evidence="8" key="1">
    <citation type="journal article" date="2019" name="Int. J. Syst. Evol. Microbiol.">
        <title>The Global Catalogue of Microorganisms (GCM) 10K type strain sequencing project: providing services to taxonomists for standard genome sequencing and annotation.</title>
        <authorList>
            <consortium name="The Broad Institute Genomics Platform"/>
            <consortium name="The Broad Institute Genome Sequencing Center for Infectious Disease"/>
            <person name="Wu L."/>
            <person name="Ma J."/>
        </authorList>
    </citation>
    <scope>NUCLEOTIDE SEQUENCE [LARGE SCALE GENOMIC DNA]</scope>
    <source>
        <strain evidence="8">NCAIM B.01391</strain>
    </source>
</reference>
<dbReference type="InterPro" id="IPR011010">
    <property type="entry name" value="DNA_brk_join_enz"/>
</dbReference>
<evidence type="ECO:0000313" key="8">
    <source>
        <dbReference type="Proteomes" id="UP001596053"/>
    </source>
</evidence>
<sequence length="408" mass="45216">MPTGIYVRKNAVWDRLKAGMAADHAADFARWLRERRYTSLTIVERMRLLASWTHWARGEGHTLAAIREAYAASFALIEAGHRPRFRGDVNKDAVETVKLFIAYLEDRGVLTRSPAKSSAPLVAEFATWAREQCGLAETTLATYLGTITPFVETLGDAPAAYDAVTIRTYMIERAKAVSVARMKGISVGIRAFLRFLIATGRCPPGLDHAMPNVAGWRLASIPRFLPDADIARIIGACDGERRLRDRAVILLLVRLGLRASEVARLGFDDIDWRQGSIRLWGKGRREELLPLTQEIGDALLAYIERGRPALATPTLFITEYAPLRPIDRITIKCLVKRALKRGGVESRCKGAHILRHSAATAMLRHGVSLQGVSTVLRHRSQAMTAHYAKVDIALLSAIARPWPGRSPC</sequence>
<evidence type="ECO:0000313" key="7">
    <source>
        <dbReference type="EMBL" id="MFC5423304.1"/>
    </source>
</evidence>
<dbReference type="PROSITE" id="PS51900">
    <property type="entry name" value="CB"/>
    <property type="match status" value="1"/>
</dbReference>
<keyword evidence="3" id="KW-0233">DNA recombination</keyword>
<feature type="domain" description="Tyr recombinase" evidence="5">
    <location>
        <begin position="220"/>
        <end position="400"/>
    </location>
</feature>
<dbReference type="EMBL" id="JBHSLW010000074">
    <property type="protein sequence ID" value="MFC5423304.1"/>
    <property type="molecule type" value="Genomic_DNA"/>
</dbReference>
<evidence type="ECO:0000259" key="6">
    <source>
        <dbReference type="PROSITE" id="PS51900"/>
    </source>
</evidence>
<keyword evidence="8" id="KW-1185">Reference proteome</keyword>
<dbReference type="InterPro" id="IPR013762">
    <property type="entry name" value="Integrase-like_cat_sf"/>
</dbReference>
<dbReference type="InterPro" id="IPR002104">
    <property type="entry name" value="Integrase_catalytic"/>
</dbReference>
<keyword evidence="2 4" id="KW-0238">DNA-binding</keyword>
<feature type="domain" description="Core-binding (CB)" evidence="6">
    <location>
        <begin position="116"/>
        <end position="197"/>
    </location>
</feature>
<keyword evidence="1" id="KW-0229">DNA integration</keyword>
<accession>A0ABW0J0U6</accession>
<dbReference type="Gene3D" id="1.10.443.10">
    <property type="entry name" value="Intergrase catalytic core"/>
    <property type="match status" value="1"/>
</dbReference>
<dbReference type="SUPFAM" id="SSF56349">
    <property type="entry name" value="DNA breaking-rejoining enzymes"/>
    <property type="match status" value="1"/>
</dbReference>
<evidence type="ECO:0000256" key="4">
    <source>
        <dbReference type="PROSITE-ProRule" id="PRU01248"/>
    </source>
</evidence>
<dbReference type="InterPro" id="IPR050090">
    <property type="entry name" value="Tyrosine_recombinase_XerCD"/>
</dbReference>
<dbReference type="PANTHER" id="PTHR30349:SF90">
    <property type="entry name" value="TYROSINE RECOMBINASE XERD"/>
    <property type="match status" value="1"/>
</dbReference>
<evidence type="ECO:0000259" key="5">
    <source>
        <dbReference type="PROSITE" id="PS51898"/>
    </source>
</evidence>
<name>A0ABW0J0U6_9HYPH</name>
<protein>
    <submittedName>
        <fullName evidence="7">Tyrosine-type recombinase/integrase</fullName>
    </submittedName>
</protein>
<dbReference type="Pfam" id="PF00589">
    <property type="entry name" value="Phage_integrase"/>
    <property type="match status" value="1"/>
</dbReference>
<gene>
    <name evidence="7" type="ORF">ACFPOB_27560</name>
</gene>
<dbReference type="InterPro" id="IPR044068">
    <property type="entry name" value="CB"/>
</dbReference>
<proteinExistence type="predicted"/>
<dbReference type="PANTHER" id="PTHR30349">
    <property type="entry name" value="PHAGE INTEGRASE-RELATED"/>
    <property type="match status" value="1"/>
</dbReference>
<dbReference type="PROSITE" id="PS51898">
    <property type="entry name" value="TYR_RECOMBINASE"/>
    <property type="match status" value="1"/>
</dbReference>
<dbReference type="Proteomes" id="UP001596053">
    <property type="component" value="Unassembled WGS sequence"/>
</dbReference>
<comment type="caution">
    <text evidence="7">The sequence shown here is derived from an EMBL/GenBank/DDBJ whole genome shotgun (WGS) entry which is preliminary data.</text>
</comment>
<organism evidence="7 8">
    <name type="scientific">Bosea eneae</name>
    <dbReference type="NCBI Taxonomy" id="151454"/>
    <lineage>
        <taxon>Bacteria</taxon>
        <taxon>Pseudomonadati</taxon>
        <taxon>Pseudomonadota</taxon>
        <taxon>Alphaproteobacteria</taxon>
        <taxon>Hyphomicrobiales</taxon>
        <taxon>Boseaceae</taxon>
        <taxon>Bosea</taxon>
    </lineage>
</organism>
<dbReference type="RefSeq" id="WP_377801457.1">
    <property type="nucleotide sequence ID" value="NZ_JBHSLW010000074.1"/>
</dbReference>
<evidence type="ECO:0000256" key="1">
    <source>
        <dbReference type="ARBA" id="ARBA00022908"/>
    </source>
</evidence>
<evidence type="ECO:0000256" key="2">
    <source>
        <dbReference type="ARBA" id="ARBA00023125"/>
    </source>
</evidence>